<proteinExistence type="predicted"/>
<feature type="non-terminal residue" evidence="1">
    <location>
        <position position="314"/>
    </location>
</feature>
<evidence type="ECO:0000313" key="1">
    <source>
        <dbReference type="EMBL" id="KAF2646744.1"/>
    </source>
</evidence>
<sequence>MASAYHRTVSNLQATTTQHERLAYTTFLAGTQAKMDNITASEENFHSDKYFTATRLLGYHLMHKPTTRTRRDIPFVVMVTQTVPDIQIKRLEKDGAIVVRVEPQPTGEWFHPRKARWSDVMTKLRLWQMVQFDRILFLDVDSALIGPLDGVFDDPGAKAVGSVKDPKSPWDSETEGEIPTQYLMASAPETKTRHSFPPLNKDFLHGPDYFNAGFFLFSPSAILHTYYTSLASNSSSKKFRTDCPEQNLLNYAHRKDGPMPWTTLDSKWNIVLANKNDVEKGVVSVHMKWWNGKGLWQWFDREVSRMEGFYWGRD</sequence>
<gene>
    <name evidence="1" type="ORF">P280DRAFT_416286</name>
</gene>
<dbReference type="SUPFAM" id="SSF53448">
    <property type="entry name" value="Nucleotide-diphospho-sugar transferases"/>
    <property type="match status" value="1"/>
</dbReference>
<dbReference type="Proteomes" id="UP000799753">
    <property type="component" value="Unassembled WGS sequence"/>
</dbReference>
<evidence type="ECO:0000313" key="2">
    <source>
        <dbReference type="Proteomes" id="UP000799753"/>
    </source>
</evidence>
<dbReference type="OrthoDB" id="2014201at2759"/>
<dbReference type="InterPro" id="IPR050587">
    <property type="entry name" value="GNT1/Glycosyltrans_8"/>
</dbReference>
<dbReference type="PANTHER" id="PTHR11183">
    <property type="entry name" value="GLYCOGENIN SUBFAMILY MEMBER"/>
    <property type="match status" value="1"/>
</dbReference>
<dbReference type="InterPro" id="IPR002495">
    <property type="entry name" value="Glyco_trans_8"/>
</dbReference>
<accession>A0A6A6SKM7</accession>
<dbReference type="AlphaFoldDB" id="A0A6A6SKM7"/>
<name>A0A6A6SKM7_9PLEO</name>
<keyword evidence="1" id="KW-0808">Transferase</keyword>
<keyword evidence="2" id="KW-1185">Reference proteome</keyword>
<reference evidence="1" key="1">
    <citation type="journal article" date="2020" name="Stud. Mycol.">
        <title>101 Dothideomycetes genomes: a test case for predicting lifestyles and emergence of pathogens.</title>
        <authorList>
            <person name="Haridas S."/>
            <person name="Albert R."/>
            <person name="Binder M."/>
            <person name="Bloem J."/>
            <person name="Labutti K."/>
            <person name="Salamov A."/>
            <person name="Andreopoulos B."/>
            <person name="Baker S."/>
            <person name="Barry K."/>
            <person name="Bills G."/>
            <person name="Bluhm B."/>
            <person name="Cannon C."/>
            <person name="Castanera R."/>
            <person name="Culley D."/>
            <person name="Daum C."/>
            <person name="Ezra D."/>
            <person name="Gonzalez J."/>
            <person name="Henrissat B."/>
            <person name="Kuo A."/>
            <person name="Liang C."/>
            <person name="Lipzen A."/>
            <person name="Lutzoni F."/>
            <person name="Magnuson J."/>
            <person name="Mondo S."/>
            <person name="Nolan M."/>
            <person name="Ohm R."/>
            <person name="Pangilinan J."/>
            <person name="Park H.-J."/>
            <person name="Ramirez L."/>
            <person name="Alfaro M."/>
            <person name="Sun H."/>
            <person name="Tritt A."/>
            <person name="Yoshinaga Y."/>
            <person name="Zwiers L.-H."/>
            <person name="Turgeon B."/>
            <person name="Goodwin S."/>
            <person name="Spatafora J."/>
            <person name="Crous P."/>
            <person name="Grigoriev I."/>
        </authorList>
    </citation>
    <scope>NUCLEOTIDE SEQUENCE</scope>
    <source>
        <strain evidence="1">CBS 473.64</strain>
    </source>
</reference>
<dbReference type="Pfam" id="PF01501">
    <property type="entry name" value="Glyco_transf_8"/>
    <property type="match status" value="1"/>
</dbReference>
<dbReference type="GO" id="GO:0016757">
    <property type="term" value="F:glycosyltransferase activity"/>
    <property type="evidence" value="ECO:0007669"/>
    <property type="project" value="InterPro"/>
</dbReference>
<dbReference type="EMBL" id="MU006776">
    <property type="protein sequence ID" value="KAF2646744.1"/>
    <property type="molecule type" value="Genomic_DNA"/>
</dbReference>
<organism evidence="1 2">
    <name type="scientific">Massarina eburnea CBS 473.64</name>
    <dbReference type="NCBI Taxonomy" id="1395130"/>
    <lineage>
        <taxon>Eukaryota</taxon>
        <taxon>Fungi</taxon>
        <taxon>Dikarya</taxon>
        <taxon>Ascomycota</taxon>
        <taxon>Pezizomycotina</taxon>
        <taxon>Dothideomycetes</taxon>
        <taxon>Pleosporomycetidae</taxon>
        <taxon>Pleosporales</taxon>
        <taxon>Massarineae</taxon>
        <taxon>Massarinaceae</taxon>
        <taxon>Massarina</taxon>
    </lineage>
</organism>
<dbReference type="InterPro" id="IPR029044">
    <property type="entry name" value="Nucleotide-diphossugar_trans"/>
</dbReference>
<dbReference type="Gene3D" id="3.90.550.10">
    <property type="entry name" value="Spore Coat Polysaccharide Biosynthesis Protein SpsA, Chain A"/>
    <property type="match status" value="1"/>
</dbReference>
<protein>
    <submittedName>
        <fullName evidence="1">Nucleotide-diphospho-sugar transferase</fullName>
    </submittedName>
</protein>